<dbReference type="PANTHER" id="PTHR40274">
    <property type="entry name" value="VIRGINIAMYCIN B LYASE"/>
    <property type="match status" value="1"/>
</dbReference>
<dbReference type="InterPro" id="IPR026444">
    <property type="entry name" value="Secre_tail"/>
</dbReference>
<name>A0ABP8M6G4_9BACT</name>
<dbReference type="PROSITE" id="PS50835">
    <property type="entry name" value="IG_LIKE"/>
    <property type="match status" value="1"/>
</dbReference>
<dbReference type="SUPFAM" id="SSF117074">
    <property type="entry name" value="Hypothetical protein PA1324"/>
    <property type="match status" value="1"/>
</dbReference>
<dbReference type="InterPro" id="IPR013783">
    <property type="entry name" value="Ig-like_fold"/>
</dbReference>
<reference evidence="4" key="1">
    <citation type="journal article" date="2019" name="Int. J. Syst. Evol. Microbiol.">
        <title>The Global Catalogue of Microorganisms (GCM) 10K type strain sequencing project: providing services to taxonomists for standard genome sequencing and annotation.</title>
        <authorList>
            <consortium name="The Broad Institute Genomics Platform"/>
            <consortium name="The Broad Institute Genome Sequencing Center for Infectious Disease"/>
            <person name="Wu L."/>
            <person name="Ma J."/>
        </authorList>
    </citation>
    <scope>NUCLEOTIDE SEQUENCE [LARGE SCALE GENOMIC DNA]</scope>
    <source>
        <strain evidence="4">JCM 31920</strain>
    </source>
</reference>
<gene>
    <name evidence="3" type="ORF">GCM10023091_31820</name>
</gene>
<dbReference type="InterPro" id="IPR054215">
    <property type="entry name" value="DUF6923"/>
</dbReference>
<dbReference type="InterPro" id="IPR051344">
    <property type="entry name" value="Vgb"/>
</dbReference>
<proteinExistence type="predicted"/>
<dbReference type="Gene3D" id="2.60.40.10">
    <property type="entry name" value="Immunoglobulins"/>
    <property type="match status" value="2"/>
</dbReference>
<accession>A0ABP8M6G4</accession>
<evidence type="ECO:0000259" key="2">
    <source>
        <dbReference type="PROSITE" id="PS50835"/>
    </source>
</evidence>
<dbReference type="Gene3D" id="2.130.10.10">
    <property type="entry name" value="YVTN repeat-like/Quinoprotein amine dehydrogenase"/>
    <property type="match status" value="2"/>
</dbReference>
<dbReference type="Pfam" id="PF18962">
    <property type="entry name" value="Por_Secre_tail"/>
    <property type="match status" value="1"/>
</dbReference>
<dbReference type="InterPro" id="IPR015943">
    <property type="entry name" value="WD40/YVTN_repeat-like_dom_sf"/>
</dbReference>
<keyword evidence="1" id="KW-0732">Signal</keyword>
<feature type="chain" id="PRO_5047319651" description="Ig-like domain-containing protein" evidence="1">
    <location>
        <begin position="25"/>
        <end position="1382"/>
    </location>
</feature>
<comment type="caution">
    <text evidence="3">The sequence shown here is derived from an EMBL/GenBank/DDBJ whole genome shotgun (WGS) entry which is preliminary data.</text>
</comment>
<evidence type="ECO:0000256" key="1">
    <source>
        <dbReference type="SAM" id="SignalP"/>
    </source>
</evidence>
<dbReference type="SUPFAM" id="SSF63825">
    <property type="entry name" value="YWTD domain"/>
    <property type="match status" value="1"/>
</dbReference>
<feature type="domain" description="Ig-like" evidence="2">
    <location>
        <begin position="398"/>
        <end position="505"/>
    </location>
</feature>
<dbReference type="NCBIfam" id="TIGR04183">
    <property type="entry name" value="Por_Secre_tail"/>
    <property type="match status" value="1"/>
</dbReference>
<dbReference type="InterPro" id="IPR007110">
    <property type="entry name" value="Ig-like_dom"/>
</dbReference>
<evidence type="ECO:0000313" key="4">
    <source>
        <dbReference type="Proteomes" id="UP001501508"/>
    </source>
</evidence>
<organism evidence="3 4">
    <name type="scientific">Ravibacter arvi</name>
    <dbReference type="NCBI Taxonomy" id="2051041"/>
    <lineage>
        <taxon>Bacteria</taxon>
        <taxon>Pseudomonadati</taxon>
        <taxon>Bacteroidota</taxon>
        <taxon>Cytophagia</taxon>
        <taxon>Cytophagales</taxon>
        <taxon>Spirosomataceae</taxon>
        <taxon>Ravibacter</taxon>
    </lineage>
</organism>
<sequence>MKRSLLVRALLLFIGVLCYGAAIAIDITGTVWTDPNNNLLVDPGETSTDFGGTMYVNVVNASGTVIASRQVGAAGGYSFTGLPNNLTGYKLVLTNTPTNPKGGRVPGNFWVNRDVVGASNTANQANAPLLGEIALTNQAANMVNQNFRMSTQSAFGCLDGIAYQIAVTAGQTESSLFSYNVSSGVRTQIGAVTPYNMNSLIYSTAADNFLWATLDNSNDIVRIGAGGGTVVYDIANLPTGSYFVGVELPNAYMMIYSTSGAEYFVVDVDPSRATYLELVDPTNGYALKTGPAYGIPVSTAFNTSDMAYLASTGLGYGINTSAQITTIDPTTGVVTVNPTAVAGLPPAAYGGMFSDKAGKLYGFNNSTGGFYRIDPVANTAALLSTSTPGGGNDAASCPNAFVECDTDIPVVPADVTLCPATSTTFSVSPEGNGPFSYQWQQSTNGGSNWANLQTTPFTGPNGSYSGGGTSTLTVTPSTTVWNNYRYRCVITSNLCTTNSSSATMNVFAIPGAPTLRAGTDAPICPSVTYDLNRLVIDTPPAGSTLRFYTSNTPSAATLVADPANAPAGTYYARFENEGCTGPVSQPITITGCLTPFACENGVAYQVAAAAGEPVSSLYGYNVSNGTRTLIAPLTITVNSLIYSEVDNTLWATKNGTNTIVRIDATGTTVEYPIPNLPNTNFNVGAALPNGYMLVYTSNQSSYYVIDINPGRATYLRLVDPANGYALQTGPVYGKSVSAPMGVADLVYEPVTGLVYGVESTTARLVTLNHVTGATTIGAVVTDLPTGTTFGAVFADPTGKLYTFANDPGTFHRINPTAATSAQLSTSITSNSNDGASCPNAILEVMPFDCTDGITYQVAAAAGEPVSTLYAYNVGTGARTEIAPLPMTVNSLIYNSADNMLWATKNGSNSIVRIDREGGTMEYPIANLPAGSNYNVGVEIPNGYMMVYLTNASHYYVIDVDANRPSTFLKLVDPTNGFALQTGPTYGVPVSAPFGAFDFAYLPATQLVYGFTTDGRVTTLDPLTGEVAVGPLISGLPANNGGFGAAFADATGKLYAFHNNTGRFYKIDPVNNSASFMSTSVPSNSNDGANCVTATLCDIELTQPDPQTQTTEPGQAASFTVNASGTGTLIYQWQVSVDGGTNWTNLAPAGATDANGTYSGAATDSLSLTPTTFAWDGYQYRVIVDSDSEICTLTSAVGTLFITSLPVTLVSFTVRKEGSRGQGISILNWATTEEINGDRFEVERSTDARNWITIGIKEMQGESVALKRYTFVDNTPSEHINYYRLKIVDKDATFNYSNILSAQFDAPGLLTAYPNPANDHLKFADFAQIRRVSLHNLLGVKVLDASSVTPDGLDISRLATGIYSVTVTLNNGSRRVQKIVIAR</sequence>
<dbReference type="RefSeq" id="WP_345030997.1">
    <property type="nucleotide sequence ID" value="NZ_BAABEY010000029.1"/>
</dbReference>
<keyword evidence="4" id="KW-1185">Reference proteome</keyword>
<evidence type="ECO:0000313" key="3">
    <source>
        <dbReference type="EMBL" id="GAA4443367.1"/>
    </source>
</evidence>
<dbReference type="Pfam" id="PF21959">
    <property type="entry name" value="DUF6923"/>
    <property type="match status" value="3"/>
</dbReference>
<dbReference type="SUPFAM" id="SSF63829">
    <property type="entry name" value="Calcium-dependent phosphotriesterase"/>
    <property type="match status" value="2"/>
</dbReference>
<feature type="signal peptide" evidence="1">
    <location>
        <begin position="1"/>
        <end position="24"/>
    </location>
</feature>
<protein>
    <recommendedName>
        <fullName evidence="2">Ig-like domain-containing protein</fullName>
    </recommendedName>
</protein>
<dbReference type="EMBL" id="BAABEY010000029">
    <property type="protein sequence ID" value="GAA4443367.1"/>
    <property type="molecule type" value="Genomic_DNA"/>
</dbReference>
<dbReference type="PANTHER" id="PTHR40274:SF3">
    <property type="entry name" value="VIRGINIAMYCIN B LYASE"/>
    <property type="match status" value="1"/>
</dbReference>
<dbReference type="Proteomes" id="UP001501508">
    <property type="component" value="Unassembled WGS sequence"/>
</dbReference>